<comment type="caution">
    <text evidence="2">The sequence shown here is derived from an EMBL/GenBank/DDBJ whole genome shotgun (WGS) entry which is preliminary data.</text>
</comment>
<accession>A0A4R7TAZ3</accession>
<dbReference type="AlphaFoldDB" id="A0A4R7TAZ3"/>
<evidence type="ECO:0000313" key="2">
    <source>
        <dbReference type="EMBL" id="TDU89184.1"/>
    </source>
</evidence>
<sequence>MDAFWSEISSAQWLANEGVPLVATFAAVAFAYWGIRKQLKHDRELAQAARRIEAAREFATVALTMIDMLEDHSTADPWWLRPRCDELMDVYSAQLKSQILLGQSRLIDDITSGIRDISHAWEGCHKRIQDVANQPGVQATPARMGSALSSGIFELFDPVVIASEELIRWDGHLPEPKFDWPNHHIPLRGRRADQKERWLSYYANQSEAMLRVTPRKKPHRSPKQSP</sequence>
<keyword evidence="1" id="KW-1133">Transmembrane helix</keyword>
<dbReference type="Proteomes" id="UP000295151">
    <property type="component" value="Unassembled WGS sequence"/>
</dbReference>
<keyword evidence="3" id="KW-1185">Reference proteome</keyword>
<proteinExistence type="predicted"/>
<reference evidence="2 3" key="1">
    <citation type="submission" date="2019-03" db="EMBL/GenBank/DDBJ databases">
        <title>Genomic Encyclopedia of Type Strains, Phase III (KMG-III): the genomes of soil and plant-associated and newly described type strains.</title>
        <authorList>
            <person name="Whitman W."/>
        </authorList>
    </citation>
    <scope>NUCLEOTIDE SEQUENCE [LARGE SCALE GENOMIC DNA]</scope>
    <source>
        <strain evidence="2 3">VKM Ac-2575</strain>
    </source>
</reference>
<gene>
    <name evidence="2" type="ORF">EV138_2744</name>
</gene>
<keyword evidence="1" id="KW-0812">Transmembrane</keyword>
<name>A0A4R7TAZ3_9ACTN</name>
<evidence type="ECO:0000313" key="3">
    <source>
        <dbReference type="Proteomes" id="UP000295151"/>
    </source>
</evidence>
<evidence type="ECO:0000256" key="1">
    <source>
        <dbReference type="SAM" id="Phobius"/>
    </source>
</evidence>
<feature type="transmembrane region" description="Helical" evidence="1">
    <location>
        <begin position="18"/>
        <end position="35"/>
    </location>
</feature>
<dbReference type="EMBL" id="SOCE01000001">
    <property type="protein sequence ID" value="TDU89184.1"/>
    <property type="molecule type" value="Genomic_DNA"/>
</dbReference>
<keyword evidence="1" id="KW-0472">Membrane</keyword>
<organism evidence="2 3">
    <name type="scientific">Kribbella voronezhensis</name>
    <dbReference type="NCBI Taxonomy" id="2512212"/>
    <lineage>
        <taxon>Bacteria</taxon>
        <taxon>Bacillati</taxon>
        <taxon>Actinomycetota</taxon>
        <taxon>Actinomycetes</taxon>
        <taxon>Propionibacteriales</taxon>
        <taxon>Kribbellaceae</taxon>
        <taxon>Kribbella</taxon>
    </lineage>
</organism>
<protein>
    <submittedName>
        <fullName evidence="2">Uncharacterized protein</fullName>
    </submittedName>
</protein>